<evidence type="ECO:0000259" key="1">
    <source>
        <dbReference type="PROSITE" id="PS50075"/>
    </source>
</evidence>
<dbReference type="SUPFAM" id="SSF47336">
    <property type="entry name" value="ACP-like"/>
    <property type="match status" value="1"/>
</dbReference>
<evidence type="ECO:0000313" key="2">
    <source>
        <dbReference type="EMBL" id="TDG20563.1"/>
    </source>
</evidence>
<name>A0A4V2ZYH6_9BURK</name>
<dbReference type="RefSeq" id="WP_133197639.1">
    <property type="nucleotide sequence ID" value="NZ_JBHUCW010000005.1"/>
</dbReference>
<keyword evidence="3" id="KW-1185">Reference proteome</keyword>
<reference evidence="2 3" key="1">
    <citation type="submission" date="2019-03" db="EMBL/GenBank/DDBJ databases">
        <title>Paraburkholderia sp. 4M-K11, isolated from subtropical forest soil.</title>
        <authorList>
            <person name="Gao Z.-H."/>
            <person name="Qiu L.-H."/>
        </authorList>
    </citation>
    <scope>NUCLEOTIDE SEQUENCE [LARGE SCALE GENOMIC DNA]</scope>
    <source>
        <strain evidence="2 3">4M-K11</strain>
    </source>
</reference>
<accession>A0A4V2ZYH6</accession>
<sequence>MQAALRSIISESACLDVPVATLSDTDNLYDAGLSSLGTIRVMLAIEETLDIEIPAELITFDLFQSIESLAGMLASLTQEGRTECAPFATAQR</sequence>
<dbReference type="AlphaFoldDB" id="A0A4V2ZYH6"/>
<feature type="domain" description="Carrier" evidence="1">
    <location>
        <begin position="1"/>
        <end position="77"/>
    </location>
</feature>
<dbReference type="NCBIfam" id="NF005480">
    <property type="entry name" value="PRK07081.1"/>
    <property type="match status" value="1"/>
</dbReference>
<organism evidence="2 3">
    <name type="scientific">Paraburkholderia silviterrae</name>
    <dbReference type="NCBI Taxonomy" id="2528715"/>
    <lineage>
        <taxon>Bacteria</taxon>
        <taxon>Pseudomonadati</taxon>
        <taxon>Pseudomonadota</taxon>
        <taxon>Betaproteobacteria</taxon>
        <taxon>Burkholderiales</taxon>
        <taxon>Burkholderiaceae</taxon>
        <taxon>Paraburkholderia</taxon>
    </lineage>
</organism>
<dbReference type="Gene3D" id="1.10.1200.10">
    <property type="entry name" value="ACP-like"/>
    <property type="match status" value="1"/>
</dbReference>
<dbReference type="Proteomes" id="UP000295722">
    <property type="component" value="Unassembled WGS sequence"/>
</dbReference>
<dbReference type="InterPro" id="IPR036736">
    <property type="entry name" value="ACP-like_sf"/>
</dbReference>
<dbReference type="OrthoDB" id="7284767at2"/>
<dbReference type="EMBL" id="SMRP01000015">
    <property type="protein sequence ID" value="TDG20563.1"/>
    <property type="molecule type" value="Genomic_DNA"/>
</dbReference>
<dbReference type="Pfam" id="PF00550">
    <property type="entry name" value="PP-binding"/>
    <property type="match status" value="1"/>
</dbReference>
<dbReference type="InterPro" id="IPR009081">
    <property type="entry name" value="PP-bd_ACP"/>
</dbReference>
<dbReference type="PROSITE" id="PS50075">
    <property type="entry name" value="CARRIER"/>
    <property type="match status" value="1"/>
</dbReference>
<proteinExistence type="predicted"/>
<comment type="caution">
    <text evidence="2">The sequence shown here is derived from an EMBL/GenBank/DDBJ whole genome shotgun (WGS) entry which is preliminary data.</text>
</comment>
<protein>
    <submittedName>
        <fullName evidence="2">Acyl carrier protein</fullName>
    </submittedName>
</protein>
<gene>
    <name evidence="2" type="ORF">EYW47_25630</name>
</gene>
<evidence type="ECO:0000313" key="3">
    <source>
        <dbReference type="Proteomes" id="UP000295722"/>
    </source>
</evidence>